<comment type="caution">
    <text evidence="2">The sequence shown here is derived from an EMBL/GenBank/DDBJ whole genome shotgun (WGS) entry which is preliminary data.</text>
</comment>
<keyword evidence="3" id="KW-1185">Reference proteome</keyword>
<organism evidence="2 3">
    <name type="scientific">Actinomadura napierensis</name>
    <dbReference type="NCBI Taxonomy" id="267854"/>
    <lineage>
        <taxon>Bacteria</taxon>
        <taxon>Bacillati</taxon>
        <taxon>Actinomycetota</taxon>
        <taxon>Actinomycetes</taxon>
        <taxon>Streptosporangiales</taxon>
        <taxon>Thermomonosporaceae</taxon>
        <taxon>Actinomadura</taxon>
    </lineage>
</organism>
<evidence type="ECO:0008006" key="4">
    <source>
        <dbReference type="Google" id="ProtNLM"/>
    </source>
</evidence>
<reference evidence="3" key="1">
    <citation type="journal article" date="2019" name="Int. J. Syst. Evol. Microbiol.">
        <title>The Global Catalogue of Microorganisms (GCM) 10K type strain sequencing project: providing services to taxonomists for standard genome sequencing and annotation.</title>
        <authorList>
            <consortium name="The Broad Institute Genomics Platform"/>
            <consortium name="The Broad Institute Genome Sequencing Center for Infectious Disease"/>
            <person name="Wu L."/>
            <person name="Ma J."/>
        </authorList>
    </citation>
    <scope>NUCLEOTIDE SEQUENCE [LARGE SCALE GENOMIC DNA]</scope>
    <source>
        <strain evidence="3">JCM 13850</strain>
    </source>
</reference>
<name>A0ABP5M531_9ACTN</name>
<proteinExistence type="predicted"/>
<dbReference type="EMBL" id="BAAAMR010000124">
    <property type="protein sequence ID" value="GAA2165104.1"/>
    <property type="molecule type" value="Genomic_DNA"/>
</dbReference>
<accession>A0ABP5M531</accession>
<evidence type="ECO:0000313" key="2">
    <source>
        <dbReference type="EMBL" id="GAA2165104.1"/>
    </source>
</evidence>
<evidence type="ECO:0000313" key="3">
    <source>
        <dbReference type="Proteomes" id="UP001501020"/>
    </source>
</evidence>
<dbReference type="Proteomes" id="UP001501020">
    <property type="component" value="Unassembled WGS sequence"/>
</dbReference>
<protein>
    <recommendedName>
        <fullName evidence="4">Sigma-70 family RNA polymerase sigma factor</fullName>
    </recommendedName>
</protein>
<evidence type="ECO:0000256" key="1">
    <source>
        <dbReference type="SAM" id="MobiDB-lite"/>
    </source>
</evidence>
<feature type="region of interest" description="Disordered" evidence="1">
    <location>
        <begin position="1"/>
        <end position="40"/>
    </location>
</feature>
<sequence length="287" mass="31556">MTDAEDPGRQAGDTSAHIQPGDPPPSDLEPASGEPSPVADSALAGIEASLVSEDYTDPRQRAMVNNLERRQRESEFLQLLAARGFQGTMWDTLADELAAYGIPVLMSMIRTHKVSKLCADKGRPIPPLPSDWTFEDRSDLTALTVAKAIKVFRERVLAKGRWDSERGATLKTFFIGAVIQQFPNLFNGWCRERRRLLAVPGLLPLEEMPSVLQRAADQPCADPARTVAGRQHLLQVLTDMPADLRIASLLLLEGHPVKEAAAAIGKSGDALSEQMRRYRNGRGSRLR</sequence>
<gene>
    <name evidence="2" type="ORF">GCM10009727_83400</name>
</gene>